<evidence type="ECO:0000259" key="1">
    <source>
        <dbReference type="PROSITE" id="PS50943"/>
    </source>
</evidence>
<organism evidence="2 3">
    <name type="scientific">Maccoyibacter intestinihominis</name>
    <dbReference type="NCBI Taxonomy" id="3133499"/>
    <lineage>
        <taxon>Bacteria</taxon>
        <taxon>Bacillati</taxon>
        <taxon>Bacillota</taxon>
        <taxon>Clostridia</taxon>
        <taxon>Lachnospirales</taxon>
        <taxon>Lachnospiraceae</taxon>
        <taxon>Maccoyibacter</taxon>
    </lineage>
</organism>
<feature type="domain" description="HTH cro/C1-type" evidence="1">
    <location>
        <begin position="9"/>
        <end position="63"/>
    </location>
</feature>
<dbReference type="CDD" id="cd00093">
    <property type="entry name" value="HTH_XRE"/>
    <property type="match status" value="1"/>
</dbReference>
<protein>
    <submittedName>
        <fullName evidence="2">Helix-turn-helix transcriptional regulator</fullName>
    </submittedName>
</protein>
<dbReference type="InterPro" id="IPR010982">
    <property type="entry name" value="Lambda_DNA-bd_dom_sf"/>
</dbReference>
<sequence length="69" mass="7694">MNDIVAPNVKRIIKDRCLKQGAVAKKAGYSEQQFSAMMNGRKIIKDIDILRIATALSVEANELFKKGDE</sequence>
<dbReference type="PROSITE" id="PS50943">
    <property type="entry name" value="HTH_CROC1"/>
    <property type="match status" value="1"/>
</dbReference>
<comment type="caution">
    <text evidence="2">The sequence shown here is derived from an EMBL/GenBank/DDBJ whole genome shotgun (WGS) entry which is preliminary data.</text>
</comment>
<evidence type="ECO:0000313" key="3">
    <source>
        <dbReference type="Proteomes" id="UP001454489"/>
    </source>
</evidence>
<proteinExistence type="predicted"/>
<dbReference type="InterPro" id="IPR001387">
    <property type="entry name" value="Cro/C1-type_HTH"/>
</dbReference>
<dbReference type="Pfam" id="PF13560">
    <property type="entry name" value="HTH_31"/>
    <property type="match status" value="1"/>
</dbReference>
<dbReference type="EMBL" id="JBBMEX010000002">
    <property type="protein sequence ID" value="MEQ2556696.1"/>
    <property type="molecule type" value="Genomic_DNA"/>
</dbReference>
<dbReference type="Proteomes" id="UP001454489">
    <property type="component" value="Unassembled WGS sequence"/>
</dbReference>
<accession>A0ABV1HAH0</accession>
<keyword evidence="3" id="KW-1185">Reference proteome</keyword>
<dbReference type="RefSeq" id="WP_353529706.1">
    <property type="nucleotide sequence ID" value="NZ_JBBMEX010000002.1"/>
</dbReference>
<evidence type="ECO:0000313" key="2">
    <source>
        <dbReference type="EMBL" id="MEQ2556696.1"/>
    </source>
</evidence>
<dbReference type="SMART" id="SM00530">
    <property type="entry name" value="HTH_XRE"/>
    <property type="match status" value="1"/>
</dbReference>
<dbReference type="SUPFAM" id="SSF47413">
    <property type="entry name" value="lambda repressor-like DNA-binding domains"/>
    <property type="match status" value="1"/>
</dbReference>
<name>A0ABV1HAH0_9FIRM</name>
<reference evidence="2 3" key="1">
    <citation type="submission" date="2024-03" db="EMBL/GenBank/DDBJ databases">
        <title>Human intestinal bacterial collection.</title>
        <authorList>
            <person name="Pauvert C."/>
            <person name="Hitch T.C.A."/>
            <person name="Clavel T."/>
        </authorList>
    </citation>
    <scope>NUCLEOTIDE SEQUENCE [LARGE SCALE GENOMIC DNA]</scope>
    <source>
        <strain evidence="2 3">CLA-AA-H185</strain>
    </source>
</reference>
<gene>
    <name evidence="2" type="ORF">WMO43_02210</name>
</gene>
<dbReference type="Gene3D" id="1.10.260.40">
    <property type="entry name" value="lambda repressor-like DNA-binding domains"/>
    <property type="match status" value="1"/>
</dbReference>